<accession>A0ABW0ZI64</accession>
<name>A0ABW0ZI64_9ACTN</name>
<dbReference type="PANTHER" id="PTHR12304">
    <property type="entry name" value="INOSINE-URIDINE PREFERRING NUCLEOSIDE HYDROLASE"/>
    <property type="match status" value="1"/>
</dbReference>
<evidence type="ECO:0000256" key="2">
    <source>
        <dbReference type="ARBA" id="ARBA00023295"/>
    </source>
</evidence>
<dbReference type="Gene3D" id="3.90.245.10">
    <property type="entry name" value="Ribonucleoside hydrolase-like"/>
    <property type="match status" value="1"/>
</dbReference>
<dbReference type="PANTHER" id="PTHR12304:SF4">
    <property type="entry name" value="URIDINE NUCLEOSIDASE"/>
    <property type="match status" value="1"/>
</dbReference>
<dbReference type="Proteomes" id="UP001596072">
    <property type="component" value="Unassembled WGS sequence"/>
</dbReference>
<organism evidence="4 5">
    <name type="scientific">Nocardioides vastitatis</name>
    <dbReference type="NCBI Taxonomy" id="2568655"/>
    <lineage>
        <taxon>Bacteria</taxon>
        <taxon>Bacillati</taxon>
        <taxon>Actinomycetota</taxon>
        <taxon>Actinomycetes</taxon>
        <taxon>Propionibacteriales</taxon>
        <taxon>Nocardioidaceae</taxon>
        <taxon>Nocardioides</taxon>
    </lineage>
</organism>
<proteinExistence type="predicted"/>
<dbReference type="PROSITE" id="PS01247">
    <property type="entry name" value="IUNH"/>
    <property type="match status" value="1"/>
</dbReference>
<evidence type="ECO:0000313" key="4">
    <source>
        <dbReference type="EMBL" id="MFC5728335.1"/>
    </source>
</evidence>
<dbReference type="Pfam" id="PF01156">
    <property type="entry name" value="IU_nuc_hydro"/>
    <property type="match status" value="1"/>
</dbReference>
<comment type="caution">
    <text evidence="4">The sequence shown here is derived from an EMBL/GenBank/DDBJ whole genome shotgun (WGS) entry which is preliminary data.</text>
</comment>
<dbReference type="SUPFAM" id="SSF53590">
    <property type="entry name" value="Nucleoside hydrolase"/>
    <property type="match status" value="1"/>
</dbReference>
<keyword evidence="5" id="KW-1185">Reference proteome</keyword>
<sequence length="311" mass="32552">MSDRLPVILDCDTGTDDAVAVMLAALHPDLDLLGVTTVWGNHDVAHTTDNTLRVLDLLGRGAVGVHAGRNAPIRPRIEPLPSGRADLHPVLDLPEPESVASGDAVEWLVETLRAATQPVALVPTGPLTNLAAALAADRRIVGAVGRLVVLGGTHREAGVTPYAERNVWSDPEAAADVLAAPFRDVLLVTMDATFSAPLTAADAVRLRELGTPAARAAASFVDARIAWYRRDPAMAAVGGAPLHDPLAVAALVEPDLLTVLHASVTVERADPTSYGATRFASEVDESGGRVGVAVAADRDRYVDLLCEVLGR</sequence>
<evidence type="ECO:0000313" key="5">
    <source>
        <dbReference type="Proteomes" id="UP001596072"/>
    </source>
</evidence>
<dbReference type="InterPro" id="IPR023186">
    <property type="entry name" value="IUNH"/>
</dbReference>
<dbReference type="InterPro" id="IPR036452">
    <property type="entry name" value="Ribo_hydro-like"/>
</dbReference>
<feature type="domain" description="Inosine/uridine-preferring nucleoside hydrolase" evidence="3">
    <location>
        <begin position="7"/>
        <end position="302"/>
    </location>
</feature>
<keyword evidence="2" id="KW-0326">Glycosidase</keyword>
<evidence type="ECO:0000259" key="3">
    <source>
        <dbReference type="Pfam" id="PF01156"/>
    </source>
</evidence>
<dbReference type="InterPro" id="IPR001910">
    <property type="entry name" value="Inosine/uridine_hydrolase_dom"/>
</dbReference>
<dbReference type="InterPro" id="IPR015910">
    <property type="entry name" value="I/U_nuclsd_hydro_CS"/>
</dbReference>
<evidence type="ECO:0000256" key="1">
    <source>
        <dbReference type="ARBA" id="ARBA00022801"/>
    </source>
</evidence>
<protein>
    <submittedName>
        <fullName evidence="4">Nucleoside hydrolase</fullName>
    </submittedName>
</protein>
<dbReference type="GO" id="GO:0016787">
    <property type="term" value="F:hydrolase activity"/>
    <property type="evidence" value="ECO:0007669"/>
    <property type="project" value="UniProtKB-KW"/>
</dbReference>
<reference evidence="5" key="1">
    <citation type="journal article" date="2019" name="Int. J. Syst. Evol. Microbiol.">
        <title>The Global Catalogue of Microorganisms (GCM) 10K type strain sequencing project: providing services to taxonomists for standard genome sequencing and annotation.</title>
        <authorList>
            <consortium name="The Broad Institute Genomics Platform"/>
            <consortium name="The Broad Institute Genome Sequencing Center for Infectious Disease"/>
            <person name="Wu L."/>
            <person name="Ma J."/>
        </authorList>
    </citation>
    <scope>NUCLEOTIDE SEQUENCE [LARGE SCALE GENOMIC DNA]</scope>
    <source>
        <strain evidence="5">YIM 94188</strain>
    </source>
</reference>
<dbReference type="RefSeq" id="WP_378526960.1">
    <property type="nucleotide sequence ID" value="NZ_JBHSNS010000001.1"/>
</dbReference>
<gene>
    <name evidence="4" type="ORF">ACFPQB_05360</name>
</gene>
<dbReference type="EMBL" id="JBHSNS010000001">
    <property type="protein sequence ID" value="MFC5728335.1"/>
    <property type="molecule type" value="Genomic_DNA"/>
</dbReference>
<keyword evidence="1 4" id="KW-0378">Hydrolase</keyword>